<keyword evidence="3" id="KW-1185">Reference proteome</keyword>
<reference evidence="2 3" key="1">
    <citation type="submission" date="2017-04" db="EMBL/GenBank/DDBJ databases">
        <title>Genome Sequence of the Model Brown-Rot Fungus Postia placenta SB12.</title>
        <authorList>
            <consortium name="DOE Joint Genome Institute"/>
            <person name="Gaskell J."/>
            <person name="Kersten P."/>
            <person name="Larrondo L.F."/>
            <person name="Canessa P."/>
            <person name="Martinez D."/>
            <person name="Hibbett D."/>
            <person name="Schmoll M."/>
            <person name="Kubicek C.P."/>
            <person name="Martinez A.T."/>
            <person name="Yadav J."/>
            <person name="Master E."/>
            <person name="Magnuson J.K."/>
            <person name="James T."/>
            <person name="Yaver D."/>
            <person name="Berka R."/>
            <person name="Labutti K."/>
            <person name="Lipzen A."/>
            <person name="Aerts A."/>
            <person name="Barry K."/>
            <person name="Henrissat B."/>
            <person name="Blanchette R."/>
            <person name="Grigoriev I."/>
            <person name="Cullen D."/>
        </authorList>
    </citation>
    <scope>NUCLEOTIDE SEQUENCE [LARGE SCALE GENOMIC DNA]</scope>
    <source>
        <strain evidence="2 3">MAD-698-R-SB12</strain>
    </source>
</reference>
<dbReference type="EMBL" id="KZ110595">
    <property type="protein sequence ID" value="OSX63214.1"/>
    <property type="molecule type" value="Genomic_DNA"/>
</dbReference>
<feature type="transmembrane region" description="Helical" evidence="1">
    <location>
        <begin position="207"/>
        <end position="225"/>
    </location>
</feature>
<dbReference type="RefSeq" id="XP_024340008.1">
    <property type="nucleotide sequence ID" value="XM_024485148.1"/>
</dbReference>
<dbReference type="InterPro" id="IPR050251">
    <property type="entry name" value="HpcH-HpaI_aldolase"/>
</dbReference>
<dbReference type="AlphaFoldDB" id="A0A1X6N3M4"/>
<dbReference type="Gene3D" id="3.20.20.60">
    <property type="entry name" value="Phosphoenolpyruvate-binding domains"/>
    <property type="match status" value="2"/>
</dbReference>
<sequence>MTSIQPGAAESIQAIAGLGSSAPSVLVRIPATGPCADGSASWQIKYVLDAGARGVLVPLVCTAAQAASVVAAARFPQKRILLYPLEGVARCRIIHARAMRVEVNEVVGCPVAWGRVSACRGGGWWCNIIWGGGAIVSAGREAAGRLDVFEEERESVGVVEQYGVFIGSYDLSLAYGYPPPLPDPHPDVEVMIQDILRKARAEGKKSSVVFFLLMLCAFLQVFRCLGLRYRATGLEAQPASTGRIRHGYPQIYVTSDSGAMTQALAQSLAVAAGQAPSDKRFGY</sequence>
<organism evidence="2 3">
    <name type="scientific">Postia placenta MAD-698-R-SB12</name>
    <dbReference type="NCBI Taxonomy" id="670580"/>
    <lineage>
        <taxon>Eukaryota</taxon>
        <taxon>Fungi</taxon>
        <taxon>Dikarya</taxon>
        <taxon>Basidiomycota</taxon>
        <taxon>Agaricomycotina</taxon>
        <taxon>Agaricomycetes</taxon>
        <taxon>Polyporales</taxon>
        <taxon>Adustoporiaceae</taxon>
        <taxon>Rhodonia</taxon>
    </lineage>
</organism>
<dbReference type="GeneID" id="36330097"/>
<evidence type="ECO:0000256" key="1">
    <source>
        <dbReference type="SAM" id="Phobius"/>
    </source>
</evidence>
<name>A0A1X6N3M4_9APHY</name>
<evidence type="ECO:0000313" key="3">
    <source>
        <dbReference type="Proteomes" id="UP000194127"/>
    </source>
</evidence>
<dbReference type="OrthoDB" id="1621678at2759"/>
<dbReference type="InterPro" id="IPR040442">
    <property type="entry name" value="Pyrv_kinase-like_dom_sf"/>
</dbReference>
<dbReference type="PANTHER" id="PTHR30502:SF0">
    <property type="entry name" value="PHOSPHOENOLPYRUVATE CARBOXYLASE FAMILY PROTEIN"/>
    <property type="match status" value="1"/>
</dbReference>
<dbReference type="GO" id="GO:0005737">
    <property type="term" value="C:cytoplasm"/>
    <property type="evidence" value="ECO:0007669"/>
    <property type="project" value="TreeGrafter"/>
</dbReference>
<dbReference type="SUPFAM" id="SSF51621">
    <property type="entry name" value="Phosphoenolpyruvate/pyruvate domain"/>
    <property type="match status" value="2"/>
</dbReference>
<dbReference type="Proteomes" id="UP000194127">
    <property type="component" value="Unassembled WGS sequence"/>
</dbReference>
<keyword evidence="1" id="KW-0812">Transmembrane</keyword>
<keyword evidence="1" id="KW-0472">Membrane</keyword>
<proteinExistence type="predicted"/>
<dbReference type="PANTHER" id="PTHR30502">
    <property type="entry name" value="2-KETO-3-DEOXY-L-RHAMNONATE ALDOLASE"/>
    <property type="match status" value="1"/>
</dbReference>
<dbReference type="STRING" id="670580.A0A1X6N3M4"/>
<dbReference type="GO" id="GO:0016832">
    <property type="term" value="F:aldehyde-lyase activity"/>
    <property type="evidence" value="ECO:0007669"/>
    <property type="project" value="TreeGrafter"/>
</dbReference>
<keyword evidence="1" id="KW-1133">Transmembrane helix</keyword>
<evidence type="ECO:0000313" key="2">
    <source>
        <dbReference type="EMBL" id="OSX63214.1"/>
    </source>
</evidence>
<accession>A0A1X6N3M4</accession>
<gene>
    <name evidence="2" type="ORF">POSPLADRAFT_1140274</name>
</gene>
<protein>
    <submittedName>
        <fullName evidence="2">Uncharacterized protein</fullName>
    </submittedName>
</protein>
<dbReference type="InterPro" id="IPR015813">
    <property type="entry name" value="Pyrv/PenolPyrv_kinase-like_dom"/>
</dbReference>